<feature type="binding site" evidence="15">
    <location>
        <position position="89"/>
    </location>
    <ligand>
        <name>Zn(2+)</name>
        <dbReference type="ChEBI" id="CHEBI:29105"/>
        <note>catalytic</note>
    </ligand>
</feature>
<keyword evidence="8 12" id="KW-0862">Zinc</keyword>
<dbReference type="InterPro" id="IPR024072">
    <property type="entry name" value="DHFR-like_dom_sf"/>
</dbReference>
<feature type="binding site" evidence="14">
    <location>
        <position position="225"/>
    </location>
    <ligand>
        <name>NADP(+)</name>
        <dbReference type="ChEBI" id="CHEBI:58349"/>
    </ligand>
</feature>
<feature type="binding site" evidence="14">
    <location>
        <position position="200"/>
    </location>
    <ligand>
        <name>NADP(+)</name>
        <dbReference type="ChEBI" id="CHEBI:58349"/>
    </ligand>
</feature>
<gene>
    <name evidence="17" type="ORF">TDIS_0833</name>
</gene>
<feature type="binding site" evidence="14">
    <location>
        <position position="208"/>
    </location>
    <ligand>
        <name>substrate</name>
    </ligand>
</feature>
<dbReference type="NCBIfam" id="TIGR00227">
    <property type="entry name" value="ribD_Cterm"/>
    <property type="match status" value="1"/>
</dbReference>
<reference evidence="17 18" key="1">
    <citation type="submission" date="2016-04" db="EMBL/GenBank/DDBJ databases">
        <title>Genome analysis of Thermosulfurimonas dismutans, the first thermophilic sulfur-disproportionating bacterium of the phylum Thermodesulfobacteria.</title>
        <authorList>
            <person name="Mardanov A.V."/>
            <person name="Beletsky A.V."/>
            <person name="Kadnikov V.V."/>
            <person name="Slobodkin A.I."/>
            <person name="Ravin N.V."/>
        </authorList>
    </citation>
    <scope>NUCLEOTIDE SEQUENCE [LARGE SCALE GENOMIC DNA]</scope>
    <source>
        <strain evidence="17 18">S95</strain>
    </source>
</reference>
<sequence>MKEKEDVRFMRLAIKEGLKGLGRTSPNPPVGAVVVDPKSGEIIARGYHRQAGEPHAEVEALRRAGERARGATLYVTLEPCNHFGRTPPCTEAILAAGINRVVAGTRDPNPKARGGLEYLLSRGLEVRSGILEKECRYLTRFFLKKVLTGLPWVIIKVAASLDGRIATRTGDSKWITGDKARRFGHRLRNICDAILVGRNTVLADDPELTCRIPGGRNPIRIILDTRLSLSPDFKVFETARKVSTWIVCGKEADPEKEKVFQDLGVKVFRLPEKAGRIDLSSLLEVLARQNILSVLVEGGGEVHGSFLDEGLVDEVFFFVGSVVIGGREAPQAVAGMGPKRLSQALWLKNLKVRRLGDSFLFHGLSEQGLRILESNS</sequence>
<name>A0A179D5X0_9BACT</name>
<keyword evidence="6 12" id="KW-0686">Riboflavin biosynthesis</keyword>
<comment type="similarity">
    <text evidence="5 12">In the C-terminal section; belongs to the HTP reductase family.</text>
</comment>
<evidence type="ECO:0000313" key="17">
    <source>
        <dbReference type="EMBL" id="OAQ21181.1"/>
    </source>
</evidence>
<dbReference type="AlphaFoldDB" id="A0A179D5X0"/>
<comment type="pathway">
    <text evidence="3 12">Cofactor biosynthesis; riboflavin biosynthesis; 5-amino-6-(D-ribitylamino)uracil from GTP: step 3/4.</text>
</comment>
<dbReference type="EC" id="3.5.4.26" evidence="12"/>
<dbReference type="PROSITE" id="PS00903">
    <property type="entry name" value="CYT_DCMP_DEAMINASES_1"/>
    <property type="match status" value="1"/>
</dbReference>
<feature type="binding site" evidence="15">
    <location>
        <position position="55"/>
    </location>
    <ligand>
        <name>Zn(2+)</name>
        <dbReference type="ChEBI" id="CHEBI:29105"/>
        <note>catalytic</note>
    </ligand>
</feature>
<feature type="domain" description="CMP/dCMP-type deaminase" evidence="16">
    <location>
        <begin position="4"/>
        <end position="127"/>
    </location>
</feature>
<evidence type="ECO:0000256" key="11">
    <source>
        <dbReference type="ARBA" id="ARBA00023268"/>
    </source>
</evidence>
<comment type="similarity">
    <text evidence="4 12">In the N-terminal section; belongs to the cytidine and deoxycytidylate deaminase family.</text>
</comment>
<dbReference type="NCBIfam" id="TIGR00326">
    <property type="entry name" value="eubact_ribD"/>
    <property type="match status" value="1"/>
</dbReference>
<keyword evidence="9 12" id="KW-0521">NADP</keyword>
<dbReference type="PATRIC" id="fig|999894.6.peg.830"/>
<dbReference type="InterPro" id="IPR002125">
    <property type="entry name" value="CMP_dCMP_dom"/>
</dbReference>
<evidence type="ECO:0000259" key="16">
    <source>
        <dbReference type="PROSITE" id="PS51747"/>
    </source>
</evidence>
<dbReference type="InterPro" id="IPR016192">
    <property type="entry name" value="APOBEC/CMP_deaminase_Zn-bd"/>
</dbReference>
<evidence type="ECO:0000256" key="14">
    <source>
        <dbReference type="PIRSR" id="PIRSR006769-2"/>
    </source>
</evidence>
<evidence type="ECO:0000256" key="4">
    <source>
        <dbReference type="ARBA" id="ARBA00005259"/>
    </source>
</evidence>
<dbReference type="GO" id="GO:0050661">
    <property type="term" value="F:NADP binding"/>
    <property type="evidence" value="ECO:0007669"/>
    <property type="project" value="InterPro"/>
</dbReference>
<evidence type="ECO:0000256" key="12">
    <source>
        <dbReference type="PIRNR" id="PIRNR006769"/>
    </source>
</evidence>
<evidence type="ECO:0000256" key="15">
    <source>
        <dbReference type="PIRSR" id="PIRSR006769-3"/>
    </source>
</evidence>
<evidence type="ECO:0000256" key="5">
    <source>
        <dbReference type="ARBA" id="ARBA00007417"/>
    </source>
</evidence>
<dbReference type="Gene3D" id="3.40.430.10">
    <property type="entry name" value="Dihydrofolate Reductase, subunit A"/>
    <property type="match status" value="1"/>
</dbReference>
<feature type="active site" description="Proton donor" evidence="13">
    <location>
        <position position="57"/>
    </location>
</feature>
<dbReference type="InterPro" id="IPR004794">
    <property type="entry name" value="Eubact_RibD"/>
</dbReference>
<protein>
    <recommendedName>
        <fullName evidence="12">Riboflavin biosynthesis protein RibD</fullName>
    </recommendedName>
    <domain>
        <recommendedName>
            <fullName evidence="12">Diaminohydroxyphosphoribosylaminopyrimidine deaminase</fullName>
            <shortName evidence="12">DRAP deaminase</shortName>
            <ecNumber evidence="12">3.5.4.26</ecNumber>
        </recommendedName>
        <alternativeName>
            <fullName evidence="12">Riboflavin-specific deaminase</fullName>
        </alternativeName>
    </domain>
    <domain>
        <recommendedName>
            <fullName evidence="12">5-amino-6-(5-phosphoribosylamino)uracil reductase</fullName>
            <ecNumber evidence="12">1.1.1.193</ecNumber>
        </recommendedName>
        <alternativeName>
            <fullName evidence="12">HTP reductase</fullName>
        </alternativeName>
    </domain>
</protein>
<feature type="binding site" evidence="14">
    <location>
        <position position="174"/>
    </location>
    <ligand>
        <name>NADP(+)</name>
        <dbReference type="ChEBI" id="CHEBI:58349"/>
    </ligand>
</feature>
<dbReference type="CDD" id="cd01284">
    <property type="entry name" value="Riboflavin_deaminase-reductase"/>
    <property type="match status" value="1"/>
</dbReference>
<comment type="pathway">
    <text evidence="2 12">Cofactor biosynthesis; riboflavin biosynthesis; 5-amino-6-(D-ribitylamino)uracil from GTP: step 2/4.</text>
</comment>
<feature type="binding site" evidence="14">
    <location>
        <begin position="299"/>
        <end position="305"/>
    </location>
    <ligand>
        <name>NADP(+)</name>
        <dbReference type="ChEBI" id="CHEBI:58349"/>
    </ligand>
</feature>
<evidence type="ECO:0000256" key="3">
    <source>
        <dbReference type="ARBA" id="ARBA00004910"/>
    </source>
</evidence>
<evidence type="ECO:0000256" key="10">
    <source>
        <dbReference type="ARBA" id="ARBA00023002"/>
    </source>
</evidence>
<dbReference type="SUPFAM" id="SSF53927">
    <property type="entry name" value="Cytidine deaminase-like"/>
    <property type="match status" value="1"/>
</dbReference>
<evidence type="ECO:0000256" key="7">
    <source>
        <dbReference type="ARBA" id="ARBA00022723"/>
    </source>
</evidence>
<feature type="binding site" evidence="14">
    <location>
        <position position="188"/>
    </location>
    <ligand>
        <name>substrate</name>
    </ligand>
</feature>
<comment type="caution">
    <text evidence="17">The sequence shown here is derived from an EMBL/GenBank/DDBJ whole genome shotgun (WGS) entry which is preliminary data.</text>
</comment>
<feature type="binding site" evidence="14">
    <location>
        <position position="204"/>
    </location>
    <ligand>
        <name>NADP(+)</name>
        <dbReference type="ChEBI" id="CHEBI:58349"/>
    </ligand>
</feature>
<evidence type="ECO:0000256" key="1">
    <source>
        <dbReference type="ARBA" id="ARBA00002151"/>
    </source>
</evidence>
<dbReference type="GO" id="GO:0009231">
    <property type="term" value="P:riboflavin biosynthetic process"/>
    <property type="evidence" value="ECO:0007669"/>
    <property type="project" value="UniProtKB-UniPathway"/>
</dbReference>
<evidence type="ECO:0000256" key="9">
    <source>
        <dbReference type="ARBA" id="ARBA00022857"/>
    </source>
</evidence>
<dbReference type="Pfam" id="PF01872">
    <property type="entry name" value="RibD_C"/>
    <property type="match status" value="1"/>
</dbReference>
<keyword evidence="18" id="KW-1185">Reference proteome</keyword>
<dbReference type="UniPathway" id="UPA00275">
    <property type="reaction ID" value="UER00401"/>
</dbReference>
<dbReference type="EMBL" id="LWLG01000003">
    <property type="protein sequence ID" value="OAQ21181.1"/>
    <property type="molecule type" value="Genomic_DNA"/>
</dbReference>
<dbReference type="Gene3D" id="3.40.140.10">
    <property type="entry name" value="Cytidine Deaminase, domain 2"/>
    <property type="match status" value="1"/>
</dbReference>
<evidence type="ECO:0000256" key="6">
    <source>
        <dbReference type="ARBA" id="ARBA00022619"/>
    </source>
</evidence>
<dbReference type="EC" id="1.1.1.193" evidence="12"/>
<feature type="binding site" evidence="15">
    <location>
        <position position="80"/>
    </location>
    <ligand>
        <name>Zn(2+)</name>
        <dbReference type="ChEBI" id="CHEBI:29105"/>
        <note>catalytic</note>
    </ligand>
</feature>
<comment type="catalytic activity">
    <reaction evidence="12">
        <text>5-amino-6-(5-phospho-D-ribitylamino)uracil + NADP(+) = 5-amino-6-(5-phospho-D-ribosylamino)uracil + NADPH + H(+)</text>
        <dbReference type="Rhea" id="RHEA:17845"/>
        <dbReference type="ChEBI" id="CHEBI:15378"/>
        <dbReference type="ChEBI" id="CHEBI:57783"/>
        <dbReference type="ChEBI" id="CHEBI:58349"/>
        <dbReference type="ChEBI" id="CHEBI:58421"/>
        <dbReference type="ChEBI" id="CHEBI:58453"/>
        <dbReference type="EC" id="1.1.1.193"/>
    </reaction>
</comment>
<dbReference type="PANTHER" id="PTHR38011:SF7">
    <property type="entry name" value="2,5-DIAMINO-6-RIBOSYLAMINO-4(3H)-PYRIMIDINONE 5'-PHOSPHATE REDUCTASE"/>
    <property type="match status" value="1"/>
</dbReference>
<accession>A0A179D5X0</accession>
<dbReference type="InterPro" id="IPR016193">
    <property type="entry name" value="Cytidine_deaminase-like"/>
</dbReference>
<dbReference type="InterPro" id="IPR002734">
    <property type="entry name" value="RibDG_C"/>
</dbReference>
<evidence type="ECO:0000256" key="2">
    <source>
        <dbReference type="ARBA" id="ARBA00004882"/>
    </source>
</evidence>
<dbReference type="GO" id="GO:0008703">
    <property type="term" value="F:5-amino-6-(5-phosphoribosylamino)uracil reductase activity"/>
    <property type="evidence" value="ECO:0007669"/>
    <property type="project" value="UniProtKB-EC"/>
</dbReference>
<keyword evidence="10 12" id="KW-0560">Oxidoreductase</keyword>
<dbReference type="Pfam" id="PF00383">
    <property type="entry name" value="dCMP_cyt_deam_1"/>
    <property type="match status" value="1"/>
</dbReference>
<feature type="binding site" evidence="14">
    <location>
        <position position="211"/>
    </location>
    <ligand>
        <name>substrate</name>
    </ligand>
</feature>
<feature type="binding site" evidence="14">
    <location>
        <position position="297"/>
    </location>
    <ligand>
        <name>substrate</name>
    </ligand>
</feature>
<dbReference type="STRING" id="999894.TDIS_0833"/>
<dbReference type="InterPro" id="IPR050765">
    <property type="entry name" value="Riboflavin_Biosynth_HTPR"/>
</dbReference>
<feature type="binding site" evidence="14">
    <location>
        <position position="172"/>
    </location>
    <ligand>
        <name>substrate</name>
    </ligand>
</feature>
<dbReference type="RefSeq" id="WP_068669598.1">
    <property type="nucleotide sequence ID" value="NZ_LWLG01000003.1"/>
</dbReference>
<evidence type="ECO:0000256" key="8">
    <source>
        <dbReference type="ARBA" id="ARBA00022833"/>
    </source>
</evidence>
<evidence type="ECO:0000313" key="18">
    <source>
        <dbReference type="Proteomes" id="UP000078390"/>
    </source>
</evidence>
<dbReference type="PANTHER" id="PTHR38011">
    <property type="entry name" value="DIHYDROFOLATE REDUCTASE FAMILY PROTEIN (AFU_ORTHOLOGUE AFUA_8G06820)"/>
    <property type="match status" value="1"/>
</dbReference>
<dbReference type="Proteomes" id="UP000078390">
    <property type="component" value="Unassembled WGS sequence"/>
</dbReference>
<feature type="binding site" evidence="14">
    <location>
        <position position="158"/>
    </location>
    <ligand>
        <name>NADP(+)</name>
        <dbReference type="ChEBI" id="CHEBI:58349"/>
    </ligand>
</feature>
<dbReference type="GO" id="GO:0008270">
    <property type="term" value="F:zinc ion binding"/>
    <property type="evidence" value="ECO:0007669"/>
    <property type="project" value="InterPro"/>
</dbReference>
<organism evidence="17 18">
    <name type="scientific">Thermosulfurimonas dismutans</name>
    <dbReference type="NCBI Taxonomy" id="999894"/>
    <lineage>
        <taxon>Bacteria</taxon>
        <taxon>Pseudomonadati</taxon>
        <taxon>Thermodesulfobacteriota</taxon>
        <taxon>Thermodesulfobacteria</taxon>
        <taxon>Thermodesulfobacteriales</taxon>
        <taxon>Thermodesulfobacteriaceae</taxon>
        <taxon>Thermosulfurimonas</taxon>
    </lineage>
</organism>
<comment type="cofactor">
    <cofactor evidence="12 15">
        <name>Zn(2+)</name>
        <dbReference type="ChEBI" id="CHEBI:29105"/>
    </cofactor>
    <text evidence="12 15">Binds 1 zinc ion.</text>
</comment>
<keyword evidence="7 12" id="KW-0479">Metal-binding</keyword>
<keyword evidence="12" id="KW-0378">Hydrolase</keyword>
<keyword evidence="11" id="KW-0511">Multifunctional enzyme</keyword>
<dbReference type="InterPro" id="IPR011549">
    <property type="entry name" value="RibD_C"/>
</dbReference>
<comment type="function">
    <text evidence="1 12">Converts 2,5-diamino-6-(ribosylamino)-4(3h)-pyrimidinone 5'-phosphate into 5-amino-6-(ribosylamino)-2,4(1h,3h)-pyrimidinedione 5'-phosphate.</text>
</comment>
<dbReference type="PROSITE" id="PS51747">
    <property type="entry name" value="CYT_DCMP_DEAMINASES_2"/>
    <property type="match status" value="1"/>
</dbReference>
<proteinExistence type="inferred from homology"/>
<dbReference type="SUPFAM" id="SSF53597">
    <property type="entry name" value="Dihydrofolate reductase-like"/>
    <property type="match status" value="1"/>
</dbReference>
<comment type="catalytic activity">
    <reaction evidence="12">
        <text>2,5-diamino-6-hydroxy-4-(5-phosphoribosylamino)-pyrimidine + H2O + H(+) = 5-amino-6-(5-phospho-D-ribosylamino)uracil + NH4(+)</text>
        <dbReference type="Rhea" id="RHEA:21868"/>
        <dbReference type="ChEBI" id="CHEBI:15377"/>
        <dbReference type="ChEBI" id="CHEBI:15378"/>
        <dbReference type="ChEBI" id="CHEBI:28938"/>
        <dbReference type="ChEBI" id="CHEBI:58453"/>
        <dbReference type="ChEBI" id="CHEBI:58614"/>
        <dbReference type="EC" id="3.5.4.26"/>
    </reaction>
</comment>
<dbReference type="PIRSF" id="PIRSF006769">
    <property type="entry name" value="RibD"/>
    <property type="match status" value="1"/>
</dbReference>
<evidence type="ECO:0000256" key="13">
    <source>
        <dbReference type="PIRSR" id="PIRSR006769-1"/>
    </source>
</evidence>
<dbReference type="GO" id="GO:0008835">
    <property type="term" value="F:diaminohydroxyphosphoribosylaminopyrimidine deaminase activity"/>
    <property type="evidence" value="ECO:0007669"/>
    <property type="project" value="UniProtKB-EC"/>
</dbReference>